<dbReference type="Proteomes" id="UP000004030">
    <property type="component" value="Unassembled WGS sequence"/>
</dbReference>
<evidence type="ECO:0000313" key="2">
    <source>
        <dbReference type="EMBL" id="EHJ59048.1"/>
    </source>
</evidence>
<accession>G6EHR3</accession>
<dbReference type="AlphaFoldDB" id="G6EHR3"/>
<keyword evidence="3" id="KW-1185">Reference proteome</keyword>
<sequence length="71" mass="7814">MGDGNEHGYRRGFGCGDREGRARRSAGNLPSRSSLRITLAHFAHHVLETGPFTFASQSVPFPVSPKSRREC</sequence>
<dbReference type="EMBL" id="AGFM01000062">
    <property type="protein sequence ID" value="EHJ59048.1"/>
    <property type="molecule type" value="Genomic_DNA"/>
</dbReference>
<organism evidence="2 3">
    <name type="scientific">Novosphingobium pentaromativorans US6-1</name>
    <dbReference type="NCBI Taxonomy" id="1088721"/>
    <lineage>
        <taxon>Bacteria</taxon>
        <taxon>Pseudomonadati</taxon>
        <taxon>Pseudomonadota</taxon>
        <taxon>Alphaproteobacteria</taxon>
        <taxon>Sphingomonadales</taxon>
        <taxon>Sphingomonadaceae</taxon>
        <taxon>Novosphingobium</taxon>
    </lineage>
</organism>
<dbReference type="PATRIC" id="fig|1088721.3.peg.3823"/>
<comment type="caution">
    <text evidence="2">The sequence shown here is derived from an EMBL/GenBank/DDBJ whole genome shotgun (WGS) entry which is preliminary data.</text>
</comment>
<reference evidence="2 3" key="1">
    <citation type="journal article" date="2012" name="J. Bacteriol.">
        <title>Genome sequence of benzo(a)pyrene-degrading bacterium Novosphingobium pentaromativorans US6-1.</title>
        <authorList>
            <person name="Luo Y.R."/>
            <person name="Kang S.G."/>
            <person name="Kim S.J."/>
            <person name="Kim M.R."/>
            <person name="Li N."/>
            <person name="Lee J.H."/>
            <person name="Kwon K.K."/>
        </authorList>
    </citation>
    <scope>NUCLEOTIDE SEQUENCE [LARGE SCALE GENOMIC DNA]</scope>
    <source>
        <strain evidence="2 3">US6-1</strain>
    </source>
</reference>
<gene>
    <name evidence="2" type="ORF">NSU_3885</name>
</gene>
<feature type="region of interest" description="Disordered" evidence="1">
    <location>
        <begin position="1"/>
        <end position="29"/>
    </location>
</feature>
<evidence type="ECO:0000313" key="3">
    <source>
        <dbReference type="Proteomes" id="UP000004030"/>
    </source>
</evidence>
<protein>
    <submittedName>
        <fullName evidence="2">Uncharacterized protein</fullName>
    </submittedName>
</protein>
<proteinExistence type="predicted"/>
<evidence type="ECO:0000256" key="1">
    <source>
        <dbReference type="SAM" id="MobiDB-lite"/>
    </source>
</evidence>
<name>G6EHR3_9SPHN</name>